<accession>A0A9X0AFQ3</accession>
<comment type="caution">
    <text evidence="1">The sequence shown here is derived from an EMBL/GenBank/DDBJ whole genome shotgun (WGS) entry which is preliminary data.</text>
</comment>
<dbReference type="OrthoDB" id="4738875at2759"/>
<name>A0A9X0AFQ3_9HELO</name>
<reference evidence="1" key="1">
    <citation type="submission" date="2022-11" db="EMBL/GenBank/DDBJ databases">
        <title>Genome Resource of Sclerotinia nivalis Strain SnTB1, a Plant Pathogen Isolated from American Ginseng.</title>
        <authorList>
            <person name="Fan S."/>
        </authorList>
    </citation>
    <scope>NUCLEOTIDE SEQUENCE</scope>
    <source>
        <strain evidence="1">SnTB1</strain>
    </source>
</reference>
<organism evidence="1 2">
    <name type="scientific">Sclerotinia nivalis</name>
    <dbReference type="NCBI Taxonomy" id="352851"/>
    <lineage>
        <taxon>Eukaryota</taxon>
        <taxon>Fungi</taxon>
        <taxon>Dikarya</taxon>
        <taxon>Ascomycota</taxon>
        <taxon>Pezizomycotina</taxon>
        <taxon>Leotiomycetes</taxon>
        <taxon>Helotiales</taxon>
        <taxon>Sclerotiniaceae</taxon>
        <taxon>Sclerotinia</taxon>
    </lineage>
</organism>
<evidence type="ECO:0000313" key="1">
    <source>
        <dbReference type="EMBL" id="KAJ8061979.1"/>
    </source>
</evidence>
<dbReference type="EMBL" id="JAPEIS010000011">
    <property type="protein sequence ID" value="KAJ8061979.1"/>
    <property type="molecule type" value="Genomic_DNA"/>
</dbReference>
<keyword evidence="2" id="KW-1185">Reference proteome</keyword>
<gene>
    <name evidence="1" type="ORF">OCU04_009762</name>
</gene>
<evidence type="ECO:0000313" key="2">
    <source>
        <dbReference type="Proteomes" id="UP001152300"/>
    </source>
</evidence>
<dbReference type="AlphaFoldDB" id="A0A9X0AFQ3"/>
<proteinExistence type="predicted"/>
<protein>
    <submittedName>
        <fullName evidence="1">Uncharacterized protein</fullName>
    </submittedName>
</protein>
<sequence>MGGSPGLLGGFTLRLATKDDLDDITRIHIEGLLKNLKSIIVILFEISIQKIIGNGPERNMRTIWNNRRNKL</sequence>
<dbReference type="Proteomes" id="UP001152300">
    <property type="component" value="Unassembled WGS sequence"/>
</dbReference>